<reference evidence="2 3" key="1">
    <citation type="submission" date="2016-05" db="EMBL/GenBank/DDBJ databases">
        <title>Microbial solvent formation.</title>
        <authorList>
            <person name="Poehlein A."/>
            <person name="Montoya Solano J.D."/>
            <person name="Flitsch S."/>
            <person name="Krabben P."/>
            <person name="Duerre P."/>
            <person name="Daniel R."/>
        </authorList>
    </citation>
    <scope>NUCLEOTIDE SEQUENCE [LARGE SCALE GENOMIC DNA]</scope>
    <source>
        <strain evidence="2 3">DSM 2619</strain>
    </source>
</reference>
<dbReference type="PIRSF" id="PIRSF027391">
    <property type="entry name" value="Hpre_diP_synt_I"/>
    <property type="match status" value="1"/>
</dbReference>
<feature type="transmembrane region" description="Helical" evidence="1">
    <location>
        <begin position="134"/>
        <end position="160"/>
    </location>
</feature>
<sequence>MKKTFRIVFIGLLVSQALALYSVESMIPVPFIAPGAKLGLANLITIVALYTLDNKKDVFLVIILRLFLATMIGGSLSTFMYSVAGAILSYCAMILVKELFKDKVSIIGVSAAGAFFHNVGQLIIASAMVENIAIMLYLPLLSIAGIGTGIFIGITANFIVRHLSKLHYFRNLNISELNFKNNAK</sequence>
<keyword evidence="3" id="KW-1185">Reference proteome</keyword>
<proteinExistence type="predicted"/>
<gene>
    <name evidence="2" type="ORF">CLPUN_03710</name>
</gene>
<dbReference type="Pfam" id="PF07456">
    <property type="entry name" value="Hpre_diP_synt_I"/>
    <property type="match status" value="1"/>
</dbReference>
<keyword evidence="1" id="KW-1133">Transmembrane helix</keyword>
<dbReference type="RefSeq" id="WP_077845677.1">
    <property type="nucleotide sequence ID" value="NZ_LZZM01000022.1"/>
</dbReference>
<keyword evidence="1" id="KW-0472">Membrane</keyword>
<dbReference type="STRING" id="29367.CLPUN_03710"/>
<evidence type="ECO:0000256" key="1">
    <source>
        <dbReference type="SAM" id="Phobius"/>
    </source>
</evidence>
<dbReference type="Gene3D" id="1.10.1760.20">
    <property type="match status" value="1"/>
</dbReference>
<comment type="caution">
    <text evidence="2">The sequence shown here is derived from an EMBL/GenBank/DDBJ whole genome shotgun (WGS) entry which is preliminary data.</text>
</comment>
<evidence type="ECO:0000313" key="3">
    <source>
        <dbReference type="Proteomes" id="UP000190890"/>
    </source>
</evidence>
<dbReference type="InterPro" id="IPR010898">
    <property type="entry name" value="Hpre_diP_synth_I"/>
</dbReference>
<dbReference type="InterPro" id="IPR014535">
    <property type="entry name" value="Hpre_diP_synt_I"/>
</dbReference>
<dbReference type="EMBL" id="LZZM01000022">
    <property type="protein sequence ID" value="OOM82232.1"/>
    <property type="molecule type" value="Genomic_DNA"/>
</dbReference>
<name>A0A1S8TXE1_9CLOT</name>
<keyword evidence="1" id="KW-0812">Transmembrane</keyword>
<dbReference type="AlphaFoldDB" id="A0A1S8TXE1"/>
<evidence type="ECO:0000313" key="2">
    <source>
        <dbReference type="EMBL" id="OOM82232.1"/>
    </source>
</evidence>
<dbReference type="OrthoDB" id="9799095at2"/>
<dbReference type="Proteomes" id="UP000190890">
    <property type="component" value="Unassembled WGS sequence"/>
</dbReference>
<accession>A0A1S8TXE1</accession>
<feature type="transmembrane region" description="Helical" evidence="1">
    <location>
        <begin position="108"/>
        <end position="128"/>
    </location>
</feature>
<protein>
    <submittedName>
        <fullName evidence="2">Heptaprenyl diphosphate synthase component I</fullName>
    </submittedName>
</protein>
<organism evidence="2 3">
    <name type="scientific">Clostridium puniceum</name>
    <dbReference type="NCBI Taxonomy" id="29367"/>
    <lineage>
        <taxon>Bacteria</taxon>
        <taxon>Bacillati</taxon>
        <taxon>Bacillota</taxon>
        <taxon>Clostridia</taxon>
        <taxon>Eubacteriales</taxon>
        <taxon>Clostridiaceae</taxon>
        <taxon>Clostridium</taxon>
    </lineage>
</organism>